<accession>A0A811V874</accession>
<dbReference type="AlphaFoldDB" id="A0A811V874"/>
<evidence type="ECO:0000313" key="3">
    <source>
        <dbReference type="Proteomes" id="UP000606786"/>
    </source>
</evidence>
<comment type="caution">
    <text evidence="2">The sequence shown here is derived from an EMBL/GenBank/DDBJ whole genome shotgun (WGS) entry which is preliminary data.</text>
</comment>
<sequence length="130" mass="14149">MLAPTQLQHGCKPADSQSAGQPASQSLQQQQSNSVQVGRAGANSLFRFFCRFAGLSAVACLRCTLKIALGGHCSIGMHPVPFKMHAIHSPLDDDPHDRLYAFLPSNIDALKSIQRICNTHYSNGWFLDAI</sequence>
<feature type="compositionally biased region" description="Low complexity" evidence="1">
    <location>
        <begin position="14"/>
        <end position="33"/>
    </location>
</feature>
<reference evidence="2" key="1">
    <citation type="submission" date="2020-11" db="EMBL/GenBank/DDBJ databases">
        <authorList>
            <person name="Whitehead M."/>
        </authorList>
    </citation>
    <scope>NUCLEOTIDE SEQUENCE</scope>
    <source>
        <strain evidence="2">EGII</strain>
    </source>
</reference>
<evidence type="ECO:0000313" key="2">
    <source>
        <dbReference type="EMBL" id="CAD7006006.1"/>
    </source>
</evidence>
<proteinExistence type="predicted"/>
<organism evidence="2 3">
    <name type="scientific">Ceratitis capitata</name>
    <name type="common">Mediterranean fruit fly</name>
    <name type="synonym">Tephritis capitata</name>
    <dbReference type="NCBI Taxonomy" id="7213"/>
    <lineage>
        <taxon>Eukaryota</taxon>
        <taxon>Metazoa</taxon>
        <taxon>Ecdysozoa</taxon>
        <taxon>Arthropoda</taxon>
        <taxon>Hexapoda</taxon>
        <taxon>Insecta</taxon>
        <taxon>Pterygota</taxon>
        <taxon>Neoptera</taxon>
        <taxon>Endopterygota</taxon>
        <taxon>Diptera</taxon>
        <taxon>Brachycera</taxon>
        <taxon>Muscomorpha</taxon>
        <taxon>Tephritoidea</taxon>
        <taxon>Tephritidae</taxon>
        <taxon>Ceratitis</taxon>
        <taxon>Ceratitis</taxon>
    </lineage>
</organism>
<feature type="region of interest" description="Disordered" evidence="1">
    <location>
        <begin position="1"/>
        <end position="33"/>
    </location>
</feature>
<name>A0A811V874_CERCA</name>
<evidence type="ECO:0000256" key="1">
    <source>
        <dbReference type="SAM" id="MobiDB-lite"/>
    </source>
</evidence>
<dbReference type="EMBL" id="CAJHJT010000034">
    <property type="protein sequence ID" value="CAD7006006.1"/>
    <property type="molecule type" value="Genomic_DNA"/>
</dbReference>
<gene>
    <name evidence="2" type="ORF">CCAP1982_LOCUS14341</name>
</gene>
<keyword evidence="3" id="KW-1185">Reference proteome</keyword>
<protein>
    <submittedName>
        <fullName evidence="2">(Mediterranean fruit fly) hypothetical protein</fullName>
    </submittedName>
</protein>
<dbReference type="Proteomes" id="UP000606786">
    <property type="component" value="Unassembled WGS sequence"/>
</dbReference>